<feature type="region of interest" description="Disordered" evidence="1">
    <location>
        <begin position="1"/>
        <end position="65"/>
    </location>
</feature>
<comment type="caution">
    <text evidence="2">The sequence shown here is derived from an EMBL/GenBank/DDBJ whole genome shotgun (WGS) entry which is preliminary data.</text>
</comment>
<dbReference type="Proteomes" id="UP001165092">
    <property type="component" value="Unassembled WGS sequence"/>
</dbReference>
<dbReference type="AlphaFoldDB" id="A0A9W6P4F2"/>
<organism evidence="2 3">
    <name type="scientific">Nocardiopsis ansamitocini</name>
    <dbReference type="NCBI Taxonomy" id="1670832"/>
    <lineage>
        <taxon>Bacteria</taxon>
        <taxon>Bacillati</taxon>
        <taxon>Actinomycetota</taxon>
        <taxon>Actinomycetes</taxon>
        <taxon>Streptosporangiales</taxon>
        <taxon>Nocardiopsidaceae</taxon>
        <taxon>Nocardiopsis</taxon>
    </lineage>
</organism>
<gene>
    <name evidence="2" type="ORF">Nans01_14910</name>
</gene>
<evidence type="ECO:0000313" key="3">
    <source>
        <dbReference type="Proteomes" id="UP001165092"/>
    </source>
</evidence>
<accession>A0A9W6P4F2</accession>
<keyword evidence="3" id="KW-1185">Reference proteome</keyword>
<protein>
    <submittedName>
        <fullName evidence="2">Uncharacterized protein</fullName>
    </submittedName>
</protein>
<dbReference type="EMBL" id="BSQG01000002">
    <property type="protein sequence ID" value="GLU47140.1"/>
    <property type="molecule type" value="Genomic_DNA"/>
</dbReference>
<evidence type="ECO:0000313" key="2">
    <source>
        <dbReference type="EMBL" id="GLU47140.1"/>
    </source>
</evidence>
<evidence type="ECO:0000256" key="1">
    <source>
        <dbReference type="SAM" id="MobiDB-lite"/>
    </source>
</evidence>
<proteinExistence type="predicted"/>
<sequence>MSGLEGRHTRRGSPGDSKWWARRTGPLPVIRPSGDTGWRGDGQRAGQGDVTRCPGPDGALSPSVIDPSNLPGITLPETGVAVILKVDEVPFPLFGDAAAGIGAKQ</sequence>
<name>A0A9W6P4F2_9ACTN</name>
<reference evidence="2" key="1">
    <citation type="submission" date="2023-02" db="EMBL/GenBank/DDBJ databases">
        <title>Nocardiopsis ansamitocini NBRC 112285.</title>
        <authorList>
            <person name="Ichikawa N."/>
            <person name="Sato H."/>
            <person name="Tonouchi N."/>
        </authorList>
    </citation>
    <scope>NUCLEOTIDE SEQUENCE</scope>
    <source>
        <strain evidence="2">NBRC 112285</strain>
    </source>
</reference>